<feature type="transmembrane region" description="Helical" evidence="2">
    <location>
        <begin position="39"/>
        <end position="63"/>
    </location>
</feature>
<dbReference type="AlphaFoldDB" id="A0A0H4KL57"/>
<evidence type="ECO:0000259" key="3">
    <source>
        <dbReference type="Pfam" id="PF09335"/>
    </source>
</evidence>
<dbReference type="RefSeq" id="WP_046218582.1">
    <property type="nucleotide sequence ID" value="NZ_CP011974.1"/>
</dbReference>
<reference evidence="5" key="2">
    <citation type="submission" date="2015-06" db="EMBL/GenBank/DDBJ databases">
        <title>Genome Sequence of Bacillus endophyticus and Analysis of its Companion Mechanism in the Ketogulonigenium vulgare-Bacillus strain Consortium.</title>
        <authorList>
            <person name="Jia N."/>
            <person name="Du J."/>
            <person name="Ding M.-Z."/>
            <person name="Gao F."/>
            <person name="Yuan Y.-J."/>
        </authorList>
    </citation>
    <scope>NUCLEOTIDE SEQUENCE [LARGE SCALE GENOMIC DNA]</scope>
    <source>
        <strain evidence="5">Hbe603</strain>
    </source>
</reference>
<dbReference type="KEGG" id="beo:BEH_13685"/>
<dbReference type="GO" id="GO:0005886">
    <property type="term" value="C:plasma membrane"/>
    <property type="evidence" value="ECO:0007669"/>
    <property type="project" value="TreeGrafter"/>
</dbReference>
<dbReference type="PANTHER" id="PTHR42709">
    <property type="entry name" value="ALKALINE PHOSPHATASE LIKE PROTEIN"/>
    <property type="match status" value="1"/>
</dbReference>
<dbReference type="PANTHER" id="PTHR42709:SF9">
    <property type="entry name" value="ALKALINE PHOSPHATASE LIKE PROTEIN"/>
    <property type="match status" value="1"/>
</dbReference>
<reference evidence="4 5" key="1">
    <citation type="journal article" date="2015" name="PLoS ONE">
        <title>Genome Sequence of Bacillus endophyticus and Analysis of Its Companion Mechanism in the Ketogulonigenium vulgare-Bacillus Strain Consortium.</title>
        <authorList>
            <person name="Jia N."/>
            <person name="Du J."/>
            <person name="Ding M.Z."/>
            <person name="Gao F."/>
            <person name="Yuan Y.J."/>
        </authorList>
    </citation>
    <scope>NUCLEOTIDE SEQUENCE [LARGE SCALE GENOMIC DNA]</scope>
    <source>
        <strain evidence="4 5">Hbe603</strain>
    </source>
</reference>
<sequence>MIIYELLGLAASIMFTPISDDVLLLGQLGIWMSKNMNPYLAWISSWVTIFIAFLWFYLVGRFFRELPLVKRWMARKWLLKAEYYLQRFGVGAVMVAFFIPGIRHPIHYVAGILKFSTKKYLLANLIASSLYTGVWTFMVYKLDQKVGMKFILLWLPHHLFIVLSCLAFLISCIIFYKWKRNHYG</sequence>
<comment type="similarity">
    <text evidence="1">Belongs to the DedA family.</text>
</comment>
<evidence type="ECO:0000313" key="4">
    <source>
        <dbReference type="EMBL" id="AKO93039.1"/>
    </source>
</evidence>
<feature type="transmembrane region" description="Helical" evidence="2">
    <location>
        <begin position="84"/>
        <end position="102"/>
    </location>
</feature>
<dbReference type="Pfam" id="PF09335">
    <property type="entry name" value="VTT_dom"/>
    <property type="match status" value="1"/>
</dbReference>
<keyword evidence="5" id="KW-1185">Reference proteome</keyword>
<gene>
    <name evidence="4" type="ORF">BEH_13685</name>
</gene>
<keyword evidence="2" id="KW-0472">Membrane</keyword>
<dbReference type="EMBL" id="CP011974">
    <property type="protein sequence ID" value="AKO93039.1"/>
    <property type="molecule type" value="Genomic_DNA"/>
</dbReference>
<feature type="transmembrane region" description="Helical" evidence="2">
    <location>
        <begin position="152"/>
        <end position="176"/>
    </location>
</feature>
<protein>
    <recommendedName>
        <fullName evidence="3">VTT domain-containing protein</fullName>
    </recommendedName>
</protein>
<evidence type="ECO:0000313" key="5">
    <source>
        <dbReference type="Proteomes" id="UP000036202"/>
    </source>
</evidence>
<dbReference type="InterPro" id="IPR032816">
    <property type="entry name" value="VTT_dom"/>
</dbReference>
<dbReference type="Proteomes" id="UP000036202">
    <property type="component" value="Chromosome"/>
</dbReference>
<keyword evidence="2" id="KW-1133">Transmembrane helix</keyword>
<dbReference type="PATRIC" id="fig|135735.6.peg.2895"/>
<feature type="transmembrane region" description="Helical" evidence="2">
    <location>
        <begin position="122"/>
        <end position="140"/>
    </location>
</feature>
<proteinExistence type="inferred from homology"/>
<evidence type="ECO:0000256" key="1">
    <source>
        <dbReference type="ARBA" id="ARBA00010792"/>
    </source>
</evidence>
<dbReference type="OrthoDB" id="9782291at2"/>
<accession>A0A0H4KL57</accession>
<name>A0A0H4KL57_9BACI</name>
<dbReference type="InterPro" id="IPR051311">
    <property type="entry name" value="DedA_domain"/>
</dbReference>
<evidence type="ECO:0000256" key="2">
    <source>
        <dbReference type="SAM" id="Phobius"/>
    </source>
</evidence>
<organism evidence="4 5">
    <name type="scientific">Priestia filamentosa</name>
    <dbReference type="NCBI Taxonomy" id="1402861"/>
    <lineage>
        <taxon>Bacteria</taxon>
        <taxon>Bacillati</taxon>
        <taxon>Bacillota</taxon>
        <taxon>Bacilli</taxon>
        <taxon>Bacillales</taxon>
        <taxon>Bacillaceae</taxon>
        <taxon>Priestia</taxon>
    </lineage>
</organism>
<feature type="domain" description="VTT" evidence="3">
    <location>
        <begin position="32"/>
        <end position="140"/>
    </location>
</feature>
<keyword evidence="2" id="KW-0812">Transmembrane</keyword>